<keyword evidence="4 7" id="KW-0521">NADP</keyword>
<dbReference type="EMBL" id="BAAAHK010000009">
    <property type="protein sequence ID" value="GAA0946108.1"/>
    <property type="molecule type" value="Genomic_DNA"/>
</dbReference>
<feature type="region of interest" description="Disordered" evidence="8">
    <location>
        <begin position="1"/>
        <end position="22"/>
    </location>
</feature>
<dbReference type="EC" id="1.1.1.49" evidence="7"/>
<evidence type="ECO:0000256" key="1">
    <source>
        <dbReference type="ARBA" id="ARBA00004937"/>
    </source>
</evidence>
<evidence type="ECO:0000313" key="12">
    <source>
        <dbReference type="Proteomes" id="UP001500542"/>
    </source>
</evidence>
<dbReference type="InterPro" id="IPR036291">
    <property type="entry name" value="NAD(P)-bd_dom_sf"/>
</dbReference>
<accession>A0ABP4BAE3</accession>
<dbReference type="NCBIfam" id="NF009492">
    <property type="entry name" value="PRK12853.1-3"/>
    <property type="match status" value="1"/>
</dbReference>
<evidence type="ECO:0000256" key="4">
    <source>
        <dbReference type="ARBA" id="ARBA00022857"/>
    </source>
</evidence>
<feature type="domain" description="Glucose-6-phosphate dehydrogenase NAD-binding" evidence="9">
    <location>
        <begin position="33"/>
        <end position="216"/>
    </location>
</feature>
<dbReference type="NCBIfam" id="TIGR00871">
    <property type="entry name" value="zwf"/>
    <property type="match status" value="1"/>
</dbReference>
<dbReference type="PANTHER" id="PTHR23429">
    <property type="entry name" value="GLUCOSE-6-PHOSPHATE 1-DEHYDROGENASE G6PD"/>
    <property type="match status" value="1"/>
</dbReference>
<feature type="active site" description="Proton acceptor" evidence="7">
    <location>
        <position position="269"/>
    </location>
</feature>
<keyword evidence="6 7" id="KW-0119">Carbohydrate metabolism</keyword>
<comment type="similarity">
    <text evidence="2 7">Belongs to the glucose-6-phosphate dehydrogenase family.</text>
</comment>
<dbReference type="InterPro" id="IPR022674">
    <property type="entry name" value="G6P_DH_NAD-bd"/>
</dbReference>
<proteinExistence type="inferred from homology"/>
<dbReference type="InterPro" id="IPR001282">
    <property type="entry name" value="G6P_DH"/>
</dbReference>
<dbReference type="SUPFAM" id="SSF51735">
    <property type="entry name" value="NAD(P)-binding Rossmann-fold domains"/>
    <property type="match status" value="1"/>
</dbReference>
<dbReference type="PIRSF" id="PIRSF000110">
    <property type="entry name" value="G6PD"/>
    <property type="match status" value="1"/>
</dbReference>
<feature type="binding site" evidence="7">
    <location>
        <position position="264"/>
    </location>
    <ligand>
        <name>substrate</name>
    </ligand>
</feature>
<evidence type="ECO:0000256" key="8">
    <source>
        <dbReference type="SAM" id="MobiDB-lite"/>
    </source>
</evidence>
<dbReference type="Proteomes" id="UP001500542">
    <property type="component" value="Unassembled WGS sequence"/>
</dbReference>
<feature type="binding site" evidence="7">
    <location>
        <begin position="112"/>
        <end position="113"/>
    </location>
    <ligand>
        <name>NADP(+)</name>
        <dbReference type="ChEBI" id="CHEBI:58349"/>
    </ligand>
</feature>
<comment type="catalytic activity">
    <reaction evidence="7">
        <text>D-glucose 6-phosphate + NADP(+) = 6-phospho-D-glucono-1,5-lactone + NADPH + H(+)</text>
        <dbReference type="Rhea" id="RHEA:15841"/>
        <dbReference type="ChEBI" id="CHEBI:15378"/>
        <dbReference type="ChEBI" id="CHEBI:57783"/>
        <dbReference type="ChEBI" id="CHEBI:57955"/>
        <dbReference type="ChEBI" id="CHEBI:58349"/>
        <dbReference type="ChEBI" id="CHEBI:61548"/>
        <dbReference type="EC" id="1.1.1.49"/>
    </reaction>
</comment>
<dbReference type="PANTHER" id="PTHR23429:SF0">
    <property type="entry name" value="GLUCOSE-6-PHOSPHATE 1-DEHYDROGENASE"/>
    <property type="match status" value="1"/>
</dbReference>
<dbReference type="PRINTS" id="PR00079">
    <property type="entry name" value="G6PDHDRGNASE"/>
</dbReference>
<organism evidence="11 12">
    <name type="scientific">Kribbella koreensis</name>
    <dbReference type="NCBI Taxonomy" id="57909"/>
    <lineage>
        <taxon>Bacteria</taxon>
        <taxon>Bacillati</taxon>
        <taxon>Actinomycetota</taxon>
        <taxon>Actinomycetes</taxon>
        <taxon>Propionibacteriales</taxon>
        <taxon>Kribbellaceae</taxon>
        <taxon>Kribbella</taxon>
    </lineage>
</organism>
<dbReference type="Gene3D" id="3.30.360.10">
    <property type="entry name" value="Dihydrodipicolinate Reductase, domain 2"/>
    <property type="match status" value="1"/>
</dbReference>
<sequence length="515" mass="57823">MTELAEESTGPVNPLRDPQDRRLPRIAGPCSLVIFGVTGDLARKKLMPAVYDLANRGLLPPGFALVGFARRDFTNQDFAQIVHDSVKEHARTPFREEVWQQLAEGFRFVPGDLTDDEAFKRLKETVDELDVNRGTGGNHAFYLSIPPGLFPQVVQQLNEHGLTKETPGSWRRVVIEKPFGHDLKSARELNQVVESVFPPEAVFRIDHYLGKETVQNMLALRFANAMFEPVWNSHYVDHVQITMAEDIGIGGRAGYYDGIGAARDVIQNHLLQLLALIAMEEPVSFDAWSLRQEKKKVLAAVKLPEDLSLHTARGQYAAGWAGGVKVKGYLQEDGIPKDSATETFAALRVDVDTRRWAGVPFYLRTGKRLGRRVTEVAVMFKRAPHLPFTKTETEELGQNALVMRIQPDEGITMRFGAKVPGTMMEIRDVNMDFAYGGSFTESSPEAYERLILDVLLGDPPLFPQHTEVELGWKILDPVINYWAEHGKPEQYESGAWGPTSAHEMLARDGRAWRRP</sequence>
<keyword evidence="5 7" id="KW-0560">Oxidoreductase</keyword>
<dbReference type="Gene3D" id="3.40.50.720">
    <property type="entry name" value="NAD(P)-binding Rossmann-like Domain"/>
    <property type="match status" value="1"/>
</dbReference>
<reference evidence="12" key="1">
    <citation type="journal article" date="2019" name="Int. J. Syst. Evol. Microbiol.">
        <title>The Global Catalogue of Microorganisms (GCM) 10K type strain sequencing project: providing services to taxonomists for standard genome sequencing and annotation.</title>
        <authorList>
            <consortium name="The Broad Institute Genomics Platform"/>
            <consortium name="The Broad Institute Genome Sequencing Center for Infectious Disease"/>
            <person name="Wu L."/>
            <person name="Ma J."/>
        </authorList>
    </citation>
    <scope>NUCLEOTIDE SEQUENCE [LARGE SCALE GENOMIC DNA]</scope>
    <source>
        <strain evidence="12">JCM 10977</strain>
    </source>
</reference>
<feature type="binding site" evidence="7">
    <location>
        <position position="245"/>
    </location>
    <ligand>
        <name>substrate</name>
    </ligand>
</feature>
<dbReference type="Pfam" id="PF02781">
    <property type="entry name" value="G6PD_C"/>
    <property type="match status" value="1"/>
</dbReference>
<dbReference type="InterPro" id="IPR019796">
    <property type="entry name" value="G6P_DH_AS"/>
</dbReference>
<dbReference type="SUPFAM" id="SSF55347">
    <property type="entry name" value="Glyceraldehyde-3-phosphate dehydrogenase-like, C-terminal domain"/>
    <property type="match status" value="1"/>
</dbReference>
<dbReference type="Pfam" id="PF00479">
    <property type="entry name" value="G6PD_N"/>
    <property type="match status" value="1"/>
</dbReference>
<dbReference type="InterPro" id="IPR022675">
    <property type="entry name" value="G6P_DH_C"/>
</dbReference>
<protein>
    <recommendedName>
        <fullName evidence="7">Glucose-6-phosphate 1-dehydrogenase</fullName>
        <shortName evidence="7">G6PD</shortName>
        <ecNumber evidence="7">1.1.1.49</ecNumber>
    </recommendedName>
</protein>
<evidence type="ECO:0000256" key="2">
    <source>
        <dbReference type="ARBA" id="ARBA00009975"/>
    </source>
</evidence>
<feature type="binding site" evidence="7">
    <location>
        <position position="70"/>
    </location>
    <ligand>
        <name>NADP(+)</name>
        <dbReference type="ChEBI" id="CHEBI:58349"/>
    </ligand>
</feature>
<dbReference type="HAMAP" id="MF_00966">
    <property type="entry name" value="G6PD"/>
    <property type="match status" value="1"/>
</dbReference>
<feature type="binding site" evidence="7">
    <location>
        <position position="177"/>
    </location>
    <ligand>
        <name>NADP(+)</name>
        <dbReference type="ChEBI" id="CHEBI:58349"/>
    </ligand>
</feature>
<evidence type="ECO:0000256" key="3">
    <source>
        <dbReference type="ARBA" id="ARBA00022526"/>
    </source>
</evidence>
<dbReference type="PROSITE" id="PS00069">
    <property type="entry name" value="G6P_DEHYDROGENASE"/>
    <property type="match status" value="1"/>
</dbReference>
<comment type="pathway">
    <text evidence="1 7">Carbohydrate degradation; pentose phosphate pathway; D-ribulose 5-phosphate from D-glucose 6-phosphate (oxidative stage): step 1/3.</text>
</comment>
<evidence type="ECO:0000256" key="7">
    <source>
        <dbReference type="HAMAP-Rule" id="MF_00966"/>
    </source>
</evidence>
<feature type="binding site" evidence="7">
    <location>
        <position position="211"/>
    </location>
    <ligand>
        <name>substrate</name>
    </ligand>
</feature>
<evidence type="ECO:0000313" key="11">
    <source>
        <dbReference type="EMBL" id="GAA0946108.1"/>
    </source>
</evidence>
<feature type="binding site" evidence="7">
    <location>
        <position position="207"/>
    </location>
    <ligand>
        <name>substrate</name>
    </ligand>
</feature>
<keyword evidence="3 7" id="KW-0313">Glucose metabolism</keyword>
<feature type="binding site" evidence="7">
    <location>
        <position position="367"/>
    </location>
    <ligand>
        <name>substrate</name>
    </ligand>
</feature>
<evidence type="ECO:0000256" key="5">
    <source>
        <dbReference type="ARBA" id="ARBA00023002"/>
    </source>
</evidence>
<feature type="domain" description="Glucose-6-phosphate dehydrogenase C-terminal" evidence="10">
    <location>
        <begin position="218"/>
        <end position="513"/>
    </location>
</feature>
<name>A0ABP4BAE3_9ACTN</name>
<evidence type="ECO:0000256" key="6">
    <source>
        <dbReference type="ARBA" id="ARBA00023277"/>
    </source>
</evidence>
<comment type="caution">
    <text evidence="11">The sequence shown here is derived from an EMBL/GenBank/DDBJ whole genome shotgun (WGS) entry which is preliminary data.</text>
</comment>
<keyword evidence="12" id="KW-1185">Reference proteome</keyword>
<evidence type="ECO:0000259" key="9">
    <source>
        <dbReference type="Pfam" id="PF00479"/>
    </source>
</evidence>
<evidence type="ECO:0000259" key="10">
    <source>
        <dbReference type="Pfam" id="PF02781"/>
    </source>
</evidence>
<comment type="caution">
    <text evidence="7">Lacks conserved residue(s) required for the propagation of feature annotation.</text>
</comment>
<dbReference type="RefSeq" id="WP_343972383.1">
    <property type="nucleotide sequence ID" value="NZ_BAAAHK010000009.1"/>
</dbReference>
<gene>
    <name evidence="11" type="primary">zwf_2</name>
    <name evidence="7" type="synonym">zwf</name>
    <name evidence="11" type="ORF">GCM10009554_41560</name>
</gene>
<comment type="function">
    <text evidence="7">Catalyzes the oxidation of glucose 6-phosphate to 6-phosphogluconolactone.</text>
</comment>